<proteinExistence type="predicted"/>
<evidence type="ECO:0000256" key="1">
    <source>
        <dbReference type="ARBA" id="ARBA00022723"/>
    </source>
</evidence>
<protein>
    <recommendedName>
        <fullName evidence="5">Zinc finger DksA/TraR C4-type domain-containing protein</fullName>
    </recommendedName>
</protein>
<dbReference type="Gene3D" id="1.20.120.910">
    <property type="entry name" value="DksA, coiled-coil domain"/>
    <property type="match status" value="1"/>
</dbReference>
<keyword evidence="2" id="KW-0863">Zinc-finger</keyword>
<evidence type="ECO:0000256" key="3">
    <source>
        <dbReference type="ARBA" id="ARBA00022833"/>
    </source>
</evidence>
<evidence type="ECO:0000313" key="6">
    <source>
        <dbReference type="EMBL" id="PIZ98414.1"/>
    </source>
</evidence>
<feature type="zinc finger region" description="dksA C4-type" evidence="4">
    <location>
        <begin position="107"/>
        <end position="131"/>
    </location>
</feature>
<gene>
    <name evidence="6" type="ORF">COX77_04700</name>
</gene>
<dbReference type="Proteomes" id="UP000230405">
    <property type="component" value="Unassembled WGS sequence"/>
</dbReference>
<name>A0A2M7VDA1_9BACT</name>
<keyword evidence="3" id="KW-0862">Zinc</keyword>
<dbReference type="Pfam" id="PF01258">
    <property type="entry name" value="zf-dskA_traR"/>
    <property type="match status" value="1"/>
</dbReference>
<dbReference type="PROSITE" id="PS51128">
    <property type="entry name" value="ZF_DKSA_2"/>
    <property type="match status" value="1"/>
</dbReference>
<accession>A0A2M7VDA1</accession>
<evidence type="ECO:0000259" key="5">
    <source>
        <dbReference type="Pfam" id="PF01258"/>
    </source>
</evidence>
<dbReference type="InterPro" id="IPR000962">
    <property type="entry name" value="Znf_DskA_TraR"/>
</dbReference>
<dbReference type="EMBL" id="PFPO01000089">
    <property type="protein sequence ID" value="PIZ98414.1"/>
    <property type="molecule type" value="Genomic_DNA"/>
</dbReference>
<organism evidence="6 7">
    <name type="scientific">Candidatus Komeilibacteria bacterium CG_4_10_14_0_2_um_filter_37_10</name>
    <dbReference type="NCBI Taxonomy" id="1974470"/>
    <lineage>
        <taxon>Bacteria</taxon>
        <taxon>Candidatus Komeiliibacteriota</taxon>
    </lineage>
</organism>
<keyword evidence="1" id="KW-0479">Metal-binding</keyword>
<dbReference type="AlphaFoldDB" id="A0A2M7VDA1"/>
<evidence type="ECO:0000256" key="2">
    <source>
        <dbReference type="ARBA" id="ARBA00022771"/>
    </source>
</evidence>
<reference evidence="7" key="1">
    <citation type="submission" date="2017-09" db="EMBL/GenBank/DDBJ databases">
        <title>Depth-based differentiation of microbial function through sediment-hosted aquifers and enrichment of novel symbionts in the deep terrestrial subsurface.</title>
        <authorList>
            <person name="Probst A.J."/>
            <person name="Ladd B."/>
            <person name="Jarett J.K."/>
            <person name="Geller-Mcgrath D.E."/>
            <person name="Sieber C.M.K."/>
            <person name="Emerson J.B."/>
            <person name="Anantharaman K."/>
            <person name="Thomas B.C."/>
            <person name="Malmstrom R."/>
            <person name="Stieglmeier M."/>
            <person name="Klingl A."/>
            <person name="Woyke T."/>
            <person name="Ryan C.M."/>
            <person name="Banfield J.F."/>
        </authorList>
    </citation>
    <scope>NUCLEOTIDE SEQUENCE [LARGE SCALE GENOMIC DNA]</scope>
</reference>
<evidence type="ECO:0000313" key="7">
    <source>
        <dbReference type="Proteomes" id="UP000230405"/>
    </source>
</evidence>
<evidence type="ECO:0000256" key="4">
    <source>
        <dbReference type="PROSITE-ProRule" id="PRU00510"/>
    </source>
</evidence>
<feature type="domain" description="Zinc finger DksA/TraR C4-type" evidence="5">
    <location>
        <begin position="105"/>
        <end position="132"/>
    </location>
</feature>
<dbReference type="GO" id="GO:0008270">
    <property type="term" value="F:zinc ion binding"/>
    <property type="evidence" value="ECO:0007669"/>
    <property type="project" value="UniProtKB-KW"/>
</dbReference>
<sequence length="133" mass="15241">MNTNLHKETTIRIPPNPQCSLSLEEQRILFQACNDALQSKRDIIQSLNQSLKHEDGSNHYDDSNVDMSTKNEMHNLLASRSPSLDYTAKSLFQVIEQLKTGVYDNHCQSCHQPIPFIRLKAVPHTQHCVICKR</sequence>
<comment type="caution">
    <text evidence="6">The sequence shown here is derived from an EMBL/GenBank/DDBJ whole genome shotgun (WGS) entry which is preliminary data.</text>
</comment>